<name>A0A2N0RB50_9GLOM</name>
<evidence type="ECO:0000313" key="3">
    <source>
        <dbReference type="EMBL" id="PKC60535.1"/>
    </source>
</evidence>
<evidence type="ECO:0000256" key="2">
    <source>
        <dbReference type="SAM" id="MobiDB-lite"/>
    </source>
</evidence>
<evidence type="ECO:0000313" key="4">
    <source>
        <dbReference type="Proteomes" id="UP000232688"/>
    </source>
</evidence>
<reference evidence="3 4" key="1">
    <citation type="submission" date="2017-10" db="EMBL/GenBank/DDBJ databases">
        <title>Extensive intraspecific genome diversity in a model arbuscular mycorrhizal fungus.</title>
        <authorList>
            <person name="Chen E.C.H."/>
            <person name="Morin E."/>
            <person name="Baudet D."/>
            <person name="Noel J."/>
            <person name="Ndikumana S."/>
            <person name="Charron P."/>
            <person name="St-Onge C."/>
            <person name="Giorgi J."/>
            <person name="Grigoriev I.V."/>
            <person name="Roux C."/>
            <person name="Martin F.M."/>
            <person name="Corradi N."/>
        </authorList>
    </citation>
    <scope>NUCLEOTIDE SEQUENCE [LARGE SCALE GENOMIC DNA]</scope>
    <source>
        <strain evidence="3 4">A1</strain>
    </source>
</reference>
<feature type="coiled-coil region" evidence="1">
    <location>
        <begin position="397"/>
        <end position="424"/>
    </location>
</feature>
<gene>
    <name evidence="3" type="ORF">RhiirA1_467885</name>
</gene>
<reference evidence="3 4" key="2">
    <citation type="submission" date="2017-10" db="EMBL/GenBank/DDBJ databases">
        <title>Genome analyses suggest a sexual origin of heterokaryosis in a supposedly ancient asexual fungus.</title>
        <authorList>
            <person name="Corradi N."/>
            <person name="Sedzielewska K."/>
            <person name="Noel J."/>
            <person name="Charron P."/>
            <person name="Farinelli L."/>
            <person name="Marton T."/>
            <person name="Kruger M."/>
            <person name="Pelin A."/>
            <person name="Brachmann A."/>
            <person name="Corradi N."/>
        </authorList>
    </citation>
    <scope>NUCLEOTIDE SEQUENCE [LARGE SCALE GENOMIC DNA]</scope>
    <source>
        <strain evidence="3 4">A1</strain>
    </source>
</reference>
<dbReference type="Proteomes" id="UP000232688">
    <property type="component" value="Unassembled WGS sequence"/>
</dbReference>
<dbReference type="EMBL" id="LLXH01001131">
    <property type="protein sequence ID" value="PKC60535.1"/>
    <property type="molecule type" value="Genomic_DNA"/>
</dbReference>
<proteinExistence type="predicted"/>
<feature type="compositionally biased region" description="Basic and acidic residues" evidence="2">
    <location>
        <begin position="330"/>
        <end position="349"/>
    </location>
</feature>
<sequence length="427" mass="49725">MCNKIKTSRSADKPILDDMTIIQNIIASDDSATPRNSVKATFDKDILSEVHVSLNNVDKLRSLVAKCYQKMHPYGQEHFENGQTLIICILDLQAKELQKLKFFQIDLTFKRVHGDINEFEINSYDNTHKLTKAYQRLFSRLFKVVENLSGIAIKFYHINGTSWECILGDLDAAQTKGLGLALTKRDPTKKFNNEVYSLAVSIPSKSSANEVHKIFEKLETYNDQRVMDWIQYYQQTYVLASLNKHISNMENEIWENYGNNTNTAEAAHAQANREGKQLKLITAIMRCRRLDERLFKVAKVHNRFGVPYTRRDKSEIKQKSITISRKKKEAKKETKKTVMSEITNQEKPRIKRKSTIDDNVVRRKKNKIDDGDQENSFEIDRQHTILQIEIEERKMQLAERQTANRRALAEVEKLELENIKLRKELEN</sequence>
<comment type="caution">
    <text evidence="3">The sequence shown here is derived from an EMBL/GenBank/DDBJ whole genome shotgun (WGS) entry which is preliminary data.</text>
</comment>
<dbReference type="VEuPathDB" id="FungiDB:RhiirFUN_023478"/>
<protein>
    <submittedName>
        <fullName evidence="3">Uncharacterized protein</fullName>
    </submittedName>
</protein>
<dbReference type="VEuPathDB" id="FungiDB:RhiirA1_467885"/>
<keyword evidence="1" id="KW-0175">Coiled coil</keyword>
<evidence type="ECO:0000256" key="1">
    <source>
        <dbReference type="SAM" id="Coils"/>
    </source>
</evidence>
<dbReference type="VEuPathDB" id="FungiDB:FUN_021884"/>
<organism evidence="3 4">
    <name type="scientific">Rhizophagus irregularis</name>
    <dbReference type="NCBI Taxonomy" id="588596"/>
    <lineage>
        <taxon>Eukaryota</taxon>
        <taxon>Fungi</taxon>
        <taxon>Fungi incertae sedis</taxon>
        <taxon>Mucoromycota</taxon>
        <taxon>Glomeromycotina</taxon>
        <taxon>Glomeromycetes</taxon>
        <taxon>Glomerales</taxon>
        <taxon>Glomeraceae</taxon>
        <taxon>Rhizophagus</taxon>
    </lineage>
</organism>
<accession>A0A2N0RB50</accession>
<dbReference type="AlphaFoldDB" id="A0A2N0RB50"/>
<feature type="region of interest" description="Disordered" evidence="2">
    <location>
        <begin position="322"/>
        <end position="349"/>
    </location>
</feature>